<evidence type="ECO:0000313" key="4">
    <source>
        <dbReference type="Proteomes" id="UP000637632"/>
    </source>
</evidence>
<protein>
    <submittedName>
        <fullName evidence="3">Transporter substrate-binding domain-containing protein</fullName>
    </submittedName>
</protein>
<feature type="chain" id="PRO_5046068424" evidence="1">
    <location>
        <begin position="32"/>
        <end position="269"/>
    </location>
</feature>
<dbReference type="PANTHER" id="PTHR38834:SF3">
    <property type="entry name" value="SOLUTE-BINDING PROTEIN FAMILY 3_N-TERMINAL DOMAIN-CONTAINING PROTEIN"/>
    <property type="match status" value="1"/>
</dbReference>
<dbReference type="Gene3D" id="3.40.190.10">
    <property type="entry name" value="Periplasmic binding protein-like II"/>
    <property type="match status" value="2"/>
</dbReference>
<name>A0ABR6XC76_9BURK</name>
<accession>A0ABR6XC76</accession>
<evidence type="ECO:0000259" key="2">
    <source>
        <dbReference type="Pfam" id="PF00497"/>
    </source>
</evidence>
<keyword evidence="4" id="KW-1185">Reference proteome</keyword>
<proteinExistence type="predicted"/>
<comment type="caution">
    <text evidence="3">The sequence shown here is derived from an EMBL/GenBank/DDBJ whole genome shotgun (WGS) entry which is preliminary data.</text>
</comment>
<dbReference type="SUPFAM" id="SSF53850">
    <property type="entry name" value="Periplasmic binding protein-like II"/>
    <property type="match status" value="1"/>
</dbReference>
<organism evidence="3 4">
    <name type="scientific">Undibacterium aquatile</name>
    <dbReference type="NCBI Taxonomy" id="1537398"/>
    <lineage>
        <taxon>Bacteria</taxon>
        <taxon>Pseudomonadati</taxon>
        <taxon>Pseudomonadota</taxon>
        <taxon>Betaproteobacteria</taxon>
        <taxon>Burkholderiales</taxon>
        <taxon>Oxalobacteraceae</taxon>
        <taxon>Undibacterium</taxon>
    </lineage>
</organism>
<evidence type="ECO:0000313" key="3">
    <source>
        <dbReference type="EMBL" id="MBC3810446.1"/>
    </source>
</evidence>
<dbReference type="EMBL" id="JACOFT010000001">
    <property type="protein sequence ID" value="MBC3810446.1"/>
    <property type="molecule type" value="Genomic_DNA"/>
</dbReference>
<dbReference type="PANTHER" id="PTHR38834">
    <property type="entry name" value="PERIPLASMIC SUBSTRATE BINDING PROTEIN FAMILY 3"/>
    <property type="match status" value="1"/>
</dbReference>
<keyword evidence="1" id="KW-0732">Signal</keyword>
<sequence length="269" mass="29863">MSHIDCRPLITTRCRTFVAICLSFFCSLSDAQELQILTENWPPISFGNDTKAEGMAVEVVKAIQAKTGNTQAIQVVPFARGYKALLDESNVLLFTVGRSEEREKLMHLVGPVAISYITLYTRKGNAANLLRQGDAIRKLKVGAYRSSIFADTARKKGFFNLELAVSPLVIANMLMAKRFDLWVEGSIVVPSILKDIGYSSDDVEPVMVLDALELYLAFSAKTPASTIKIWEDALRAIKKDGSFAKIYHKWLPDEVPPMQVIHTSPPTQP</sequence>
<feature type="domain" description="Solute-binding protein family 3/N-terminal" evidence="2">
    <location>
        <begin position="39"/>
        <end position="252"/>
    </location>
</feature>
<gene>
    <name evidence="3" type="ORF">H8K26_03250</name>
</gene>
<reference evidence="3 4" key="1">
    <citation type="submission" date="2020-08" db="EMBL/GenBank/DDBJ databases">
        <title>Novel species isolated from subtropical streams in China.</title>
        <authorList>
            <person name="Lu H."/>
        </authorList>
    </citation>
    <scope>NUCLEOTIDE SEQUENCE [LARGE SCALE GENOMIC DNA]</scope>
    <source>
        <strain evidence="3 4">CCTCC AB 2015119</strain>
    </source>
</reference>
<dbReference type="RefSeq" id="WP_190477256.1">
    <property type="nucleotide sequence ID" value="NZ_JACOFT010000001.1"/>
</dbReference>
<evidence type="ECO:0000256" key="1">
    <source>
        <dbReference type="SAM" id="SignalP"/>
    </source>
</evidence>
<feature type="signal peptide" evidence="1">
    <location>
        <begin position="1"/>
        <end position="31"/>
    </location>
</feature>
<dbReference type="Proteomes" id="UP000637632">
    <property type="component" value="Unassembled WGS sequence"/>
</dbReference>
<dbReference type="Pfam" id="PF00497">
    <property type="entry name" value="SBP_bac_3"/>
    <property type="match status" value="1"/>
</dbReference>
<dbReference type="InterPro" id="IPR001638">
    <property type="entry name" value="Solute-binding_3/MltF_N"/>
</dbReference>